<dbReference type="CDD" id="cd08547">
    <property type="entry name" value="Type_II_cohesin"/>
    <property type="match status" value="1"/>
</dbReference>
<gene>
    <name evidence="5" type="ORF">SAMN06309945_1984</name>
</gene>
<feature type="compositionally biased region" description="Low complexity" evidence="1">
    <location>
        <begin position="170"/>
        <end position="198"/>
    </location>
</feature>
<evidence type="ECO:0000256" key="2">
    <source>
        <dbReference type="SAM" id="Phobius"/>
    </source>
</evidence>
<dbReference type="Proteomes" id="UP000190857">
    <property type="component" value="Unassembled WGS sequence"/>
</dbReference>
<accession>A0A1T5K7P1</accession>
<evidence type="ECO:0000256" key="3">
    <source>
        <dbReference type="SAM" id="SignalP"/>
    </source>
</evidence>
<dbReference type="EMBL" id="FUZP01000002">
    <property type="protein sequence ID" value="SKC59641.1"/>
    <property type="molecule type" value="Genomic_DNA"/>
</dbReference>
<feature type="signal peptide" evidence="3">
    <location>
        <begin position="1"/>
        <end position="34"/>
    </location>
</feature>
<sequence>MHISALRRPPLRSALVVGTLALGLTALSAGPALAASAPGSVTLTATPASVTVGDTVDLSVGLVGTTDVFTYTVTLDYDPAVFDYVDDSITGPAGGFDTVDENDGSLTIVHTRLGTSPTVSGDLAAGLEFATIGAGDTTIEVSSVTIVDSANTTATVADAAAADIVVEPVATPTPTASPEPTSSATAAPAPAASSTATPLPVADRPTSPLASTGVGFGVAGLAAAAVAAMGAGLVVARRRKAGTR</sequence>
<reference evidence="5 6" key="1">
    <citation type="submission" date="2017-02" db="EMBL/GenBank/DDBJ databases">
        <authorList>
            <person name="Peterson S.W."/>
        </authorList>
    </citation>
    <scope>NUCLEOTIDE SEQUENCE [LARGE SCALE GENOMIC DNA]</scope>
    <source>
        <strain evidence="5 6">VKM Ac-2059</strain>
    </source>
</reference>
<dbReference type="Gene3D" id="2.60.40.680">
    <property type="match status" value="1"/>
</dbReference>
<name>A0A1T5K7P1_9MICO</name>
<feature type="transmembrane region" description="Helical" evidence="2">
    <location>
        <begin position="214"/>
        <end position="236"/>
    </location>
</feature>
<keyword evidence="2" id="KW-0812">Transmembrane</keyword>
<evidence type="ECO:0000259" key="4">
    <source>
        <dbReference type="Pfam" id="PF00963"/>
    </source>
</evidence>
<dbReference type="GO" id="GO:0000272">
    <property type="term" value="P:polysaccharide catabolic process"/>
    <property type="evidence" value="ECO:0007669"/>
    <property type="project" value="InterPro"/>
</dbReference>
<feature type="chain" id="PRO_5012029929" evidence="3">
    <location>
        <begin position="35"/>
        <end position="244"/>
    </location>
</feature>
<proteinExistence type="predicted"/>
<dbReference type="AlphaFoldDB" id="A0A1T5K7P1"/>
<dbReference type="STRING" id="123320.SAMN06309945_1984"/>
<dbReference type="Pfam" id="PF00963">
    <property type="entry name" value="Cohesin"/>
    <property type="match status" value="1"/>
</dbReference>
<evidence type="ECO:0000313" key="6">
    <source>
        <dbReference type="Proteomes" id="UP000190857"/>
    </source>
</evidence>
<dbReference type="InterPro" id="IPR008965">
    <property type="entry name" value="CBM2/CBM3_carb-bd_dom_sf"/>
</dbReference>
<dbReference type="RefSeq" id="WP_143785443.1">
    <property type="nucleotide sequence ID" value="NZ_FUZP01000002.1"/>
</dbReference>
<dbReference type="GO" id="GO:0030246">
    <property type="term" value="F:carbohydrate binding"/>
    <property type="evidence" value="ECO:0007669"/>
    <property type="project" value="InterPro"/>
</dbReference>
<feature type="region of interest" description="Disordered" evidence="1">
    <location>
        <begin position="170"/>
        <end position="205"/>
    </location>
</feature>
<dbReference type="SUPFAM" id="SSF49384">
    <property type="entry name" value="Carbohydrate-binding domain"/>
    <property type="match status" value="1"/>
</dbReference>
<evidence type="ECO:0000313" key="5">
    <source>
        <dbReference type="EMBL" id="SKC59641.1"/>
    </source>
</evidence>
<protein>
    <submittedName>
        <fullName evidence="5">Cohesin domain-containing protein</fullName>
    </submittedName>
</protein>
<feature type="domain" description="Cohesin" evidence="4">
    <location>
        <begin position="42"/>
        <end position="158"/>
    </location>
</feature>
<keyword evidence="2" id="KW-0472">Membrane</keyword>
<dbReference type="OrthoDB" id="5083934at2"/>
<evidence type="ECO:0000256" key="1">
    <source>
        <dbReference type="SAM" id="MobiDB-lite"/>
    </source>
</evidence>
<organism evidence="5 6">
    <name type="scientific">Okibacterium fritillariae</name>
    <dbReference type="NCBI Taxonomy" id="123320"/>
    <lineage>
        <taxon>Bacteria</taxon>
        <taxon>Bacillati</taxon>
        <taxon>Actinomycetota</taxon>
        <taxon>Actinomycetes</taxon>
        <taxon>Micrococcales</taxon>
        <taxon>Microbacteriaceae</taxon>
        <taxon>Okibacterium</taxon>
    </lineage>
</organism>
<keyword evidence="3" id="KW-0732">Signal</keyword>
<dbReference type="InterPro" id="IPR002102">
    <property type="entry name" value="Cohesin_dom"/>
</dbReference>
<keyword evidence="6" id="KW-1185">Reference proteome</keyword>
<keyword evidence="2" id="KW-1133">Transmembrane helix</keyword>